<protein>
    <submittedName>
        <fullName evidence="3">Uncharacterized protein LOC116660158</fullName>
    </submittedName>
</protein>
<name>A0A8B8S4R9_CAMFR</name>
<feature type="compositionally biased region" description="Basic and acidic residues" evidence="1">
    <location>
        <begin position="75"/>
        <end position="88"/>
    </location>
</feature>
<feature type="compositionally biased region" description="Low complexity" evidence="1">
    <location>
        <begin position="37"/>
        <end position="50"/>
    </location>
</feature>
<evidence type="ECO:0000313" key="2">
    <source>
        <dbReference type="Proteomes" id="UP000694856"/>
    </source>
</evidence>
<evidence type="ECO:0000256" key="1">
    <source>
        <dbReference type="SAM" id="MobiDB-lite"/>
    </source>
</evidence>
<dbReference type="KEGG" id="cfr:116660158"/>
<dbReference type="AlphaFoldDB" id="A0A8B8S4R9"/>
<dbReference type="RefSeq" id="XP_032324750.1">
    <property type="nucleotide sequence ID" value="XM_032468859.1"/>
</dbReference>
<dbReference type="GeneID" id="116660158"/>
<feature type="compositionally biased region" description="Basic residues" evidence="1">
    <location>
        <begin position="138"/>
        <end position="149"/>
    </location>
</feature>
<keyword evidence="2" id="KW-1185">Reference proteome</keyword>
<gene>
    <name evidence="3" type="primary">LOC116660158</name>
</gene>
<reference evidence="3" key="1">
    <citation type="submission" date="2025-08" db="UniProtKB">
        <authorList>
            <consortium name="RefSeq"/>
        </authorList>
    </citation>
    <scope>IDENTIFICATION</scope>
    <source>
        <tissue evidence="3">Ear skin</tissue>
    </source>
</reference>
<evidence type="ECO:0000313" key="3">
    <source>
        <dbReference type="RefSeq" id="XP_032324750.1"/>
    </source>
</evidence>
<accession>A0A8B8S4R9</accession>
<sequence>MTRARSHLLSRSYNSQNPRRRSPDARTLAGSANRGPGALRNGAGQAQGARRGWRRREQRRGACVRTEGTSARAAAEGDREEKHRKTGEPRTGPPLKASFLLSRARRRPRGDPGEGAARCARRRVASHPHSAATPTRRSAQRAARRRAHTSLRGGAGGGAGARSSAPALKGPPAPAHTAHARPWHGEGPESSGRARPRRPLEAWPASPWCRRGARARVSARRVFYRARGMCRTPARCIPEVACVWAGQAHAATSFWLSDPQFQGQSGEVPPKGTELRARARTSGDAGGRMPLCLLCSRAGGQPAPGATLPVYTRSSRPAFLVRGLGSPFWADNRPFSQRHL</sequence>
<organism evidence="2 3">
    <name type="scientific">Camelus ferus</name>
    <name type="common">Wild bactrian camel</name>
    <name type="synonym">Camelus bactrianus ferus</name>
    <dbReference type="NCBI Taxonomy" id="419612"/>
    <lineage>
        <taxon>Eukaryota</taxon>
        <taxon>Metazoa</taxon>
        <taxon>Chordata</taxon>
        <taxon>Craniata</taxon>
        <taxon>Vertebrata</taxon>
        <taxon>Euteleostomi</taxon>
        <taxon>Mammalia</taxon>
        <taxon>Eutheria</taxon>
        <taxon>Laurasiatheria</taxon>
        <taxon>Artiodactyla</taxon>
        <taxon>Tylopoda</taxon>
        <taxon>Camelidae</taxon>
        <taxon>Camelus</taxon>
    </lineage>
</organism>
<dbReference type="Proteomes" id="UP000694856">
    <property type="component" value="Chromosome 27"/>
</dbReference>
<feature type="region of interest" description="Disordered" evidence="1">
    <location>
        <begin position="1"/>
        <end position="200"/>
    </location>
</feature>
<proteinExistence type="predicted"/>